<dbReference type="RefSeq" id="WP_128091271.1">
    <property type="nucleotide sequence ID" value="NZ_UARG01000017.1"/>
</dbReference>
<feature type="domain" description="Tape measure protein N-terminal" evidence="3">
    <location>
        <begin position="53"/>
        <end position="215"/>
    </location>
</feature>
<feature type="transmembrane region" description="Helical" evidence="2">
    <location>
        <begin position="258"/>
        <end position="280"/>
    </location>
</feature>
<evidence type="ECO:0000256" key="2">
    <source>
        <dbReference type="SAM" id="Phobius"/>
    </source>
</evidence>
<sequence length="537" mass="58416">MAENPKNTISSFFDQTKRLKEVVNNIIDPISSLQKIFKQGFTADIQKMSLATFVQGNMQKAQEIHQNLTQYSGQTAYEVPSLVKAQESLMGAGLVPEGALRMLKQIGDIALGDSKKIETLATAFAKVTTQGKLQEATLTQMQQAGFNPLQVISERTGETMTSLQERMDKGGISARELAEAFRWATDAQGDFYQGAENVNSTLQGRFTVLIASIESIAVKVYEVISPLLIPLVALSTMVFGALNEGLSWFIQKLQEGNPIILGIAGVLGVFITAITLHNTYMAIAAAWQNRLSWAVIKTNLAFLANPIVLIIAGIVALIAIITYCIVGVSGWGKAWDNTVQGMKYLWEAFILTYKAHWNTAVNAFMAGIDLCKLAWYKFKEAVGLGDSKENQAMISQIQNDLQERAKSVAEGYKKAGEAGAKAKEYFGKAGNSLEFKSLSSVKDELMGKLGIGQTGQKTSPLATPIASTPFSEMGNKTKDNIVTGGTRQTHINVQIGNLGTDTKVYVSSVREGVENFGAQLKEELLRIVNSVNQMQTV</sequence>
<dbReference type="Proteomes" id="UP000249891">
    <property type="component" value="Unassembled WGS sequence"/>
</dbReference>
<dbReference type="AlphaFoldDB" id="A0A2X2RHK7"/>
<protein>
    <recommendedName>
        <fullName evidence="3">Tape measure protein N-terminal domain-containing protein</fullName>
    </recommendedName>
</protein>
<feature type="transmembrane region" description="Helical" evidence="2">
    <location>
        <begin position="227"/>
        <end position="246"/>
    </location>
</feature>
<evidence type="ECO:0000313" key="5">
    <source>
        <dbReference type="Proteomes" id="UP000249891"/>
    </source>
</evidence>
<accession>A0A2X2RHK7</accession>
<keyword evidence="2" id="KW-0472">Membrane</keyword>
<dbReference type="InterPro" id="IPR013491">
    <property type="entry name" value="Tape_meas_N"/>
</dbReference>
<feature type="region of interest" description="Disordered" evidence="1">
    <location>
        <begin position="456"/>
        <end position="475"/>
    </location>
</feature>
<dbReference type="EMBL" id="UARG01000017">
    <property type="protein sequence ID" value="SQA77927.1"/>
    <property type="molecule type" value="Genomic_DNA"/>
</dbReference>
<evidence type="ECO:0000259" key="3">
    <source>
        <dbReference type="Pfam" id="PF20155"/>
    </source>
</evidence>
<reference evidence="4 5" key="1">
    <citation type="submission" date="2018-06" db="EMBL/GenBank/DDBJ databases">
        <authorList>
            <consortium name="Pathogen Informatics"/>
            <person name="Doyle S."/>
        </authorList>
    </citation>
    <scope>NUCLEOTIDE SEQUENCE [LARGE SCALE GENOMIC DNA]</scope>
    <source>
        <strain evidence="4 5">NCTC11546</strain>
    </source>
</reference>
<proteinExistence type="predicted"/>
<feature type="transmembrane region" description="Helical" evidence="2">
    <location>
        <begin position="300"/>
        <end position="326"/>
    </location>
</feature>
<feature type="compositionally biased region" description="Polar residues" evidence="1">
    <location>
        <begin position="456"/>
        <end position="470"/>
    </location>
</feature>
<evidence type="ECO:0000256" key="1">
    <source>
        <dbReference type="SAM" id="MobiDB-lite"/>
    </source>
</evidence>
<organism evidence="4 5">
    <name type="scientific">Capnocytophaga ochracea</name>
    <dbReference type="NCBI Taxonomy" id="1018"/>
    <lineage>
        <taxon>Bacteria</taxon>
        <taxon>Pseudomonadati</taxon>
        <taxon>Bacteroidota</taxon>
        <taxon>Flavobacteriia</taxon>
        <taxon>Flavobacteriales</taxon>
        <taxon>Flavobacteriaceae</taxon>
        <taxon>Capnocytophaga</taxon>
    </lineage>
</organism>
<evidence type="ECO:0000313" key="4">
    <source>
        <dbReference type="EMBL" id="SQA77927.1"/>
    </source>
</evidence>
<gene>
    <name evidence="4" type="ORF">NCTC11546_01152</name>
</gene>
<name>A0A2X2RHK7_CAPOC</name>
<keyword evidence="2" id="KW-0812">Transmembrane</keyword>
<dbReference type="Pfam" id="PF20155">
    <property type="entry name" value="TMP_3"/>
    <property type="match status" value="1"/>
</dbReference>
<keyword evidence="2" id="KW-1133">Transmembrane helix</keyword>